<dbReference type="AlphaFoldDB" id="A0ABD2QDN1"/>
<feature type="compositionally biased region" description="Basic and acidic residues" evidence="1">
    <location>
        <begin position="1"/>
        <end position="15"/>
    </location>
</feature>
<feature type="region of interest" description="Disordered" evidence="1">
    <location>
        <begin position="41"/>
        <end position="123"/>
    </location>
</feature>
<keyword evidence="3" id="KW-1185">Reference proteome</keyword>
<feature type="compositionally biased region" description="Polar residues" evidence="1">
    <location>
        <begin position="67"/>
        <end position="81"/>
    </location>
</feature>
<name>A0ABD2QDN1_9PLAT</name>
<organism evidence="2 3">
    <name type="scientific">Cichlidogyrus casuarinus</name>
    <dbReference type="NCBI Taxonomy" id="1844966"/>
    <lineage>
        <taxon>Eukaryota</taxon>
        <taxon>Metazoa</taxon>
        <taxon>Spiralia</taxon>
        <taxon>Lophotrochozoa</taxon>
        <taxon>Platyhelminthes</taxon>
        <taxon>Monogenea</taxon>
        <taxon>Monopisthocotylea</taxon>
        <taxon>Dactylogyridea</taxon>
        <taxon>Ancyrocephalidae</taxon>
        <taxon>Cichlidogyrus</taxon>
    </lineage>
</organism>
<reference evidence="2 3" key="1">
    <citation type="submission" date="2024-11" db="EMBL/GenBank/DDBJ databases">
        <title>Adaptive evolution of stress response genes in parasites aligns with host niche diversity.</title>
        <authorList>
            <person name="Hahn C."/>
            <person name="Resl P."/>
        </authorList>
    </citation>
    <scope>NUCLEOTIDE SEQUENCE [LARGE SCALE GENOMIC DNA]</scope>
    <source>
        <strain evidence="2">EGGRZ-B1_66</strain>
        <tissue evidence="2">Body</tissue>
    </source>
</reference>
<accession>A0ABD2QDN1</accession>
<dbReference type="EMBL" id="JBJKFK010000350">
    <property type="protein sequence ID" value="KAL3317658.1"/>
    <property type="molecule type" value="Genomic_DNA"/>
</dbReference>
<sequence length="123" mass="14046">MPVDRRIEEALDRSKARQAKMSRKQNVEGVLNVSFREIQKGDREKMLPNGFDDQPMTQDYEAEGADQNGNNSSTISQNTMSVEPMMVDVSMNQHEDEGEKGTDSTSCKLKRRKNVKYTKRSQT</sequence>
<gene>
    <name evidence="2" type="ORF">Ciccas_003694</name>
</gene>
<evidence type="ECO:0000256" key="1">
    <source>
        <dbReference type="SAM" id="MobiDB-lite"/>
    </source>
</evidence>
<dbReference type="Proteomes" id="UP001626550">
    <property type="component" value="Unassembled WGS sequence"/>
</dbReference>
<comment type="caution">
    <text evidence="2">The sequence shown here is derived from an EMBL/GenBank/DDBJ whole genome shotgun (WGS) entry which is preliminary data.</text>
</comment>
<evidence type="ECO:0000313" key="2">
    <source>
        <dbReference type="EMBL" id="KAL3317658.1"/>
    </source>
</evidence>
<proteinExistence type="predicted"/>
<evidence type="ECO:0000313" key="3">
    <source>
        <dbReference type="Proteomes" id="UP001626550"/>
    </source>
</evidence>
<protein>
    <submittedName>
        <fullName evidence="2">Uncharacterized protein</fullName>
    </submittedName>
</protein>
<feature type="compositionally biased region" description="Basic and acidic residues" evidence="1">
    <location>
        <begin position="93"/>
        <end position="102"/>
    </location>
</feature>
<feature type="region of interest" description="Disordered" evidence="1">
    <location>
        <begin position="1"/>
        <end position="25"/>
    </location>
</feature>
<feature type="compositionally biased region" description="Basic residues" evidence="1">
    <location>
        <begin position="108"/>
        <end position="123"/>
    </location>
</feature>